<gene>
    <name evidence="8 10" type="primary">acpS</name>
    <name evidence="10" type="ORF">H7B67_27865</name>
</gene>
<keyword evidence="4 8" id="KW-0276">Fatty acid metabolism</keyword>
<dbReference type="SUPFAM" id="SSF56214">
    <property type="entry name" value="4'-phosphopantetheinyl transferase"/>
    <property type="match status" value="1"/>
</dbReference>
<dbReference type="NCBIfam" id="TIGR00516">
    <property type="entry name" value="acpS"/>
    <property type="match status" value="1"/>
</dbReference>
<dbReference type="EMBL" id="JACJVQ010000027">
    <property type="protein sequence ID" value="MBB6637962.1"/>
    <property type="molecule type" value="Genomic_DNA"/>
</dbReference>
<feature type="binding site" evidence="8">
    <location>
        <position position="8"/>
    </location>
    <ligand>
        <name>Mg(2+)</name>
        <dbReference type="ChEBI" id="CHEBI:18420"/>
    </ligand>
</feature>
<dbReference type="InterPro" id="IPR037143">
    <property type="entry name" value="4-PPantetheinyl_Trfase_dom_sf"/>
</dbReference>
<evidence type="ECO:0000256" key="5">
    <source>
        <dbReference type="ARBA" id="ARBA00022842"/>
    </source>
</evidence>
<dbReference type="GO" id="GO:0005737">
    <property type="term" value="C:cytoplasm"/>
    <property type="evidence" value="ECO:0007669"/>
    <property type="project" value="UniProtKB-SubCell"/>
</dbReference>
<keyword evidence="8" id="KW-0963">Cytoplasm</keyword>
<dbReference type="GO" id="GO:0000287">
    <property type="term" value="F:magnesium ion binding"/>
    <property type="evidence" value="ECO:0007669"/>
    <property type="project" value="UniProtKB-UniRule"/>
</dbReference>
<dbReference type="RefSeq" id="WP_185123172.1">
    <property type="nucleotide sequence ID" value="NZ_JACJVQ010000027.1"/>
</dbReference>
<proteinExistence type="inferred from homology"/>
<dbReference type="EC" id="2.7.8.7" evidence="8"/>
<keyword evidence="7 8" id="KW-0275">Fatty acid biosynthesis</keyword>
<dbReference type="AlphaFoldDB" id="A0A841T2X4"/>
<dbReference type="Pfam" id="PF01648">
    <property type="entry name" value="ACPS"/>
    <property type="match status" value="1"/>
</dbReference>
<sequence>MIVGVGLDMVELERVDKLLAGSAGSRFAARVLTEGERERSRVMSGRRLAEFVSGRFAAKEAVVKALGCGIGSAVGFQDIEVLPDSSGRPCCRLSPEAWERLGLKEELHRLHVAITHERSMASATAIAERI</sequence>
<keyword evidence="3 8" id="KW-0479">Metal-binding</keyword>
<accession>A0A841T2X4</accession>
<evidence type="ECO:0000256" key="8">
    <source>
        <dbReference type="HAMAP-Rule" id="MF_00101"/>
    </source>
</evidence>
<comment type="cofactor">
    <cofactor evidence="8">
        <name>Mg(2+)</name>
        <dbReference type="ChEBI" id="CHEBI:18420"/>
    </cofactor>
</comment>
<keyword evidence="2 8" id="KW-0808">Transferase</keyword>
<evidence type="ECO:0000259" key="9">
    <source>
        <dbReference type="Pfam" id="PF01648"/>
    </source>
</evidence>
<evidence type="ECO:0000256" key="6">
    <source>
        <dbReference type="ARBA" id="ARBA00023098"/>
    </source>
</evidence>
<dbReference type="Gene3D" id="3.90.470.20">
    <property type="entry name" value="4'-phosphopantetheinyl transferase domain"/>
    <property type="match status" value="1"/>
</dbReference>
<dbReference type="HAMAP" id="MF_00101">
    <property type="entry name" value="AcpS"/>
    <property type="match status" value="1"/>
</dbReference>
<evidence type="ECO:0000256" key="7">
    <source>
        <dbReference type="ARBA" id="ARBA00023160"/>
    </source>
</evidence>
<dbReference type="InterPro" id="IPR004568">
    <property type="entry name" value="Ppantetheine-prot_Trfase_dom"/>
</dbReference>
<evidence type="ECO:0000313" key="11">
    <source>
        <dbReference type="Proteomes" id="UP000535838"/>
    </source>
</evidence>
<comment type="function">
    <text evidence="8">Transfers the 4'-phosphopantetheine moiety from coenzyme A to a Ser of acyl-carrier-protein.</text>
</comment>
<organism evidence="10 11">
    <name type="scientific">Cohnella thailandensis</name>
    <dbReference type="NCBI Taxonomy" id="557557"/>
    <lineage>
        <taxon>Bacteria</taxon>
        <taxon>Bacillati</taxon>
        <taxon>Bacillota</taxon>
        <taxon>Bacilli</taxon>
        <taxon>Bacillales</taxon>
        <taxon>Paenibacillaceae</taxon>
        <taxon>Cohnella</taxon>
    </lineage>
</organism>
<reference evidence="10 11" key="1">
    <citation type="submission" date="2020-08" db="EMBL/GenBank/DDBJ databases">
        <title>Cohnella phylogeny.</title>
        <authorList>
            <person name="Dunlap C."/>
        </authorList>
    </citation>
    <scope>NUCLEOTIDE SEQUENCE [LARGE SCALE GENOMIC DNA]</scope>
    <source>
        <strain evidence="10 11">DSM 25241</strain>
    </source>
</reference>
<keyword evidence="1 8" id="KW-0444">Lipid biosynthesis</keyword>
<feature type="domain" description="4'-phosphopantetheinyl transferase" evidence="9">
    <location>
        <begin position="4"/>
        <end position="98"/>
    </location>
</feature>
<keyword evidence="6 8" id="KW-0443">Lipid metabolism</keyword>
<comment type="subcellular location">
    <subcellularLocation>
        <location evidence="8">Cytoplasm</location>
    </subcellularLocation>
</comment>
<feature type="binding site" evidence="8">
    <location>
        <position position="60"/>
    </location>
    <ligand>
        <name>Mg(2+)</name>
        <dbReference type="ChEBI" id="CHEBI:18420"/>
    </ligand>
</feature>
<keyword evidence="11" id="KW-1185">Reference proteome</keyword>
<dbReference type="GO" id="GO:0006633">
    <property type="term" value="P:fatty acid biosynthetic process"/>
    <property type="evidence" value="ECO:0007669"/>
    <property type="project" value="UniProtKB-UniRule"/>
</dbReference>
<comment type="similarity">
    <text evidence="8">Belongs to the P-Pant transferase superfamily. AcpS family.</text>
</comment>
<dbReference type="GO" id="GO:0008897">
    <property type="term" value="F:holo-[acyl-carrier-protein] synthase activity"/>
    <property type="evidence" value="ECO:0007669"/>
    <property type="project" value="UniProtKB-UniRule"/>
</dbReference>
<dbReference type="NCBIfam" id="TIGR00556">
    <property type="entry name" value="pantethn_trn"/>
    <property type="match status" value="1"/>
</dbReference>
<name>A0A841T2X4_9BACL</name>
<protein>
    <recommendedName>
        <fullName evidence="8">Holo-[acyl-carrier-protein] synthase</fullName>
        <shortName evidence="8">Holo-ACP synthase</shortName>
        <ecNumber evidence="8">2.7.8.7</ecNumber>
    </recommendedName>
    <alternativeName>
        <fullName evidence="8">4'-phosphopantetheinyl transferase AcpS</fullName>
    </alternativeName>
</protein>
<evidence type="ECO:0000256" key="1">
    <source>
        <dbReference type="ARBA" id="ARBA00022516"/>
    </source>
</evidence>
<dbReference type="Proteomes" id="UP000535838">
    <property type="component" value="Unassembled WGS sequence"/>
</dbReference>
<keyword evidence="5 8" id="KW-0460">Magnesium</keyword>
<dbReference type="InterPro" id="IPR008278">
    <property type="entry name" value="4-PPantetheinyl_Trfase_dom"/>
</dbReference>
<evidence type="ECO:0000313" key="10">
    <source>
        <dbReference type="EMBL" id="MBB6637962.1"/>
    </source>
</evidence>
<evidence type="ECO:0000256" key="3">
    <source>
        <dbReference type="ARBA" id="ARBA00022723"/>
    </source>
</evidence>
<evidence type="ECO:0000256" key="4">
    <source>
        <dbReference type="ARBA" id="ARBA00022832"/>
    </source>
</evidence>
<comment type="catalytic activity">
    <reaction evidence="8">
        <text>apo-[ACP] + CoA = holo-[ACP] + adenosine 3',5'-bisphosphate + H(+)</text>
        <dbReference type="Rhea" id="RHEA:12068"/>
        <dbReference type="Rhea" id="RHEA-COMP:9685"/>
        <dbReference type="Rhea" id="RHEA-COMP:9690"/>
        <dbReference type="ChEBI" id="CHEBI:15378"/>
        <dbReference type="ChEBI" id="CHEBI:29999"/>
        <dbReference type="ChEBI" id="CHEBI:57287"/>
        <dbReference type="ChEBI" id="CHEBI:58343"/>
        <dbReference type="ChEBI" id="CHEBI:64479"/>
        <dbReference type="EC" id="2.7.8.7"/>
    </reaction>
</comment>
<comment type="caution">
    <text evidence="10">The sequence shown here is derived from an EMBL/GenBank/DDBJ whole genome shotgun (WGS) entry which is preliminary data.</text>
</comment>
<dbReference type="InterPro" id="IPR002582">
    <property type="entry name" value="ACPS"/>
</dbReference>
<evidence type="ECO:0000256" key="2">
    <source>
        <dbReference type="ARBA" id="ARBA00022679"/>
    </source>
</evidence>